<dbReference type="Proteomes" id="UP000078343">
    <property type="component" value="Unassembled WGS sequence"/>
</dbReference>
<evidence type="ECO:0000259" key="4">
    <source>
        <dbReference type="Pfam" id="PF25053"/>
    </source>
</evidence>
<feature type="coiled-coil region" evidence="2">
    <location>
        <begin position="150"/>
        <end position="195"/>
    </location>
</feature>
<dbReference type="RefSeq" id="XP_018699117.1">
    <property type="nucleotide sequence ID" value="XM_018833238.1"/>
</dbReference>
<dbReference type="GeneID" id="30005892"/>
<dbReference type="PANTHER" id="PTHR10039">
    <property type="entry name" value="AMELOGENIN"/>
    <property type="match status" value="1"/>
</dbReference>
<evidence type="ECO:0000313" key="5">
    <source>
        <dbReference type="EMBL" id="OAP65750.1"/>
    </source>
</evidence>
<dbReference type="SUPFAM" id="SSF52540">
    <property type="entry name" value="P-loop containing nucleoside triphosphate hydrolases"/>
    <property type="match status" value="1"/>
</dbReference>
<proteinExistence type="predicted"/>
<dbReference type="InterPro" id="IPR027417">
    <property type="entry name" value="P-loop_NTPase"/>
</dbReference>
<dbReference type="Gene3D" id="3.40.50.300">
    <property type="entry name" value="P-loop containing nucleotide triphosphate hydrolases"/>
    <property type="match status" value="1"/>
</dbReference>
<keyword evidence="2" id="KW-0175">Coiled coil</keyword>
<dbReference type="PANTHER" id="PTHR10039:SF5">
    <property type="entry name" value="NACHT DOMAIN-CONTAINING PROTEIN"/>
    <property type="match status" value="1"/>
</dbReference>
<comment type="caution">
    <text evidence="5">The sequence shown here is derived from an EMBL/GenBank/DDBJ whole genome shotgun (WGS) entry which is preliminary data.</text>
</comment>
<keyword evidence="1" id="KW-0677">Repeat</keyword>
<accession>A0A179A0R5</accession>
<feature type="domain" description="DUF7791" evidence="4">
    <location>
        <begin position="540"/>
        <end position="675"/>
    </location>
</feature>
<sequence>MDPLSALGLAGNIINIVDYSTKVVSRAKQLYGSATGATAENTELETLTKGLKSLIDQTRNRPAENPPRDRFRLSNAQGSALQGLARQCTQVADELLECLDSVKVRSGRQPLRSATQAVKSIWKQDHIDSLQRRLDRISKQLMDGMHLELLDDINRRLRELALENMRLEANRSQEIGQLRREFNFATEEMKRVNADENHAPGFWLVLCDTARRGQAYFAEQIILQSLRFSAIDSRHRSISKEHAQTFLWMFDETSPTRFLQWLEEEEESVYWISGRAGSGKSTLMKFVADHEQTERSLKAWAGDMKLVTASFFFWKASSRHSQTSQQGLLRTILYQVLRQCPDLIQVAYSDQWIALTTDGILLKESRDELLTVPALLETLRKISTSTASDTKFCFFIDGLDEYDGRPADIMQLIDILRSFQNVKTCVSSRPWNEFEDRFGSKSPWKLYIHDLTREDIRLYVQDTLGRNPRFRQLQKEDPKCPDFVQNIVHDAAGVFLWVSLVVRSLLDGLTNSDRIKDLQGRLHEIPKDLKDYFEKILFSTENRYRTQTSRIFAVAVNAYDELPLMAYWVVDQDITNYAFQCSAKTPAKDVLFSRLRNMKRRLKMLSRGLLEVAEIDSASVETLLYGNEVGFLHRTVKDYLQTEEARLMLQARSDDDFEADWEILNSLCALAKMTPPYGFYRGSGSYRVLRFYRYSLTDFWPAASRLDRNPLFQQDLASILDHLQTVLTSKLKGNAQAFEEDDEFRIFKDGLKIDLIAVSACFCFGLSNLVGRKIEQDPGLCRRVTAHLNAIYLVACSELKSSRIGPLERESIIATLELLLAQGVDPNRGLGDQLDWFLILDSLPWDLEIIGTGRPREDRTEGFECFEAVKLLVRYGADFEQERVGISYPHGVERASQVLRRCFNADQCAVLEDIAKQRASKLKESQKMPKKTSLLKLWIRSKK</sequence>
<name>A0A179A0R5_9EURO</name>
<evidence type="ECO:0000259" key="3">
    <source>
        <dbReference type="Pfam" id="PF24883"/>
    </source>
</evidence>
<reference evidence="5 6" key="1">
    <citation type="submission" date="2016-04" db="EMBL/GenBank/DDBJ databases">
        <title>Draft genome of Fonsecaea erecta CBS 125763.</title>
        <authorList>
            <person name="Weiss V.A."/>
            <person name="Vicente V.A."/>
            <person name="Raittz R.T."/>
            <person name="Moreno L.F."/>
            <person name="De Souza E.M."/>
            <person name="Pedrosa F.O."/>
            <person name="Steffens M.B."/>
            <person name="Faoro H."/>
            <person name="Tadra-Sfeir M.Z."/>
            <person name="Najafzadeh M.J."/>
            <person name="Felipe M.S."/>
            <person name="Teixeira M."/>
            <person name="Sun J."/>
            <person name="Xi L."/>
            <person name="Gomes R."/>
            <person name="De Azevedo C.M."/>
            <person name="Salgado C.G."/>
            <person name="Da Silva M.B."/>
            <person name="Nascimento M.F."/>
            <person name="Queiroz-Telles F."/>
            <person name="Attili D.S."/>
            <person name="Gorbushina A."/>
        </authorList>
    </citation>
    <scope>NUCLEOTIDE SEQUENCE [LARGE SCALE GENOMIC DNA]</scope>
    <source>
        <strain evidence="5 6">CBS 125763</strain>
    </source>
</reference>
<feature type="domain" description="Nephrocystin 3-like N-terminal" evidence="3">
    <location>
        <begin position="247"/>
        <end position="429"/>
    </location>
</feature>
<dbReference type="OrthoDB" id="4155987at2759"/>
<dbReference type="InterPro" id="IPR056884">
    <property type="entry name" value="NPHP3-like_N"/>
</dbReference>
<evidence type="ECO:0000256" key="2">
    <source>
        <dbReference type="SAM" id="Coils"/>
    </source>
</evidence>
<gene>
    <name evidence="5" type="ORF">AYL99_01722</name>
</gene>
<organism evidence="5 6">
    <name type="scientific">Fonsecaea erecta</name>
    <dbReference type="NCBI Taxonomy" id="1367422"/>
    <lineage>
        <taxon>Eukaryota</taxon>
        <taxon>Fungi</taxon>
        <taxon>Dikarya</taxon>
        <taxon>Ascomycota</taxon>
        <taxon>Pezizomycotina</taxon>
        <taxon>Eurotiomycetes</taxon>
        <taxon>Chaetothyriomycetidae</taxon>
        <taxon>Chaetothyriales</taxon>
        <taxon>Herpotrichiellaceae</taxon>
        <taxon>Fonsecaea</taxon>
    </lineage>
</organism>
<dbReference type="Pfam" id="PF25053">
    <property type="entry name" value="DUF7791"/>
    <property type="match status" value="1"/>
</dbReference>
<dbReference type="EMBL" id="LVYI01000001">
    <property type="protein sequence ID" value="OAP65750.1"/>
    <property type="molecule type" value="Genomic_DNA"/>
</dbReference>
<evidence type="ECO:0000256" key="1">
    <source>
        <dbReference type="ARBA" id="ARBA00022737"/>
    </source>
</evidence>
<evidence type="ECO:0000313" key="6">
    <source>
        <dbReference type="Proteomes" id="UP000078343"/>
    </source>
</evidence>
<dbReference type="STRING" id="1367422.A0A179A0R5"/>
<protein>
    <submittedName>
        <fullName evidence="5">Uncharacterized protein</fullName>
    </submittedName>
</protein>
<dbReference type="InterPro" id="IPR056693">
    <property type="entry name" value="DUF7791"/>
</dbReference>
<dbReference type="Pfam" id="PF24883">
    <property type="entry name" value="NPHP3_N"/>
    <property type="match status" value="1"/>
</dbReference>
<dbReference type="AlphaFoldDB" id="A0A179A0R5"/>
<keyword evidence="6" id="KW-1185">Reference proteome</keyword>